<dbReference type="EMBL" id="KK112313">
    <property type="protein sequence ID" value="KFM57336.1"/>
    <property type="molecule type" value="Genomic_DNA"/>
</dbReference>
<feature type="non-terminal residue" evidence="1">
    <location>
        <position position="59"/>
    </location>
</feature>
<reference evidence="1 2" key="1">
    <citation type="submission" date="2013-11" db="EMBL/GenBank/DDBJ databases">
        <title>Genome sequencing of Stegodyphus mimosarum.</title>
        <authorList>
            <person name="Bechsgaard J."/>
        </authorList>
    </citation>
    <scope>NUCLEOTIDE SEQUENCE [LARGE SCALE GENOMIC DNA]</scope>
</reference>
<name>A0A087SWU7_STEMI</name>
<dbReference type="STRING" id="407821.A0A087SWU7"/>
<protein>
    <submittedName>
        <fullName evidence="1">PMS1 protein-like protein</fullName>
    </submittedName>
</protein>
<dbReference type="Proteomes" id="UP000054359">
    <property type="component" value="Unassembled WGS sequence"/>
</dbReference>
<dbReference type="AlphaFoldDB" id="A0A087SWU7"/>
<proteinExistence type="predicted"/>
<evidence type="ECO:0000313" key="1">
    <source>
        <dbReference type="EMBL" id="KFM57336.1"/>
    </source>
</evidence>
<sequence>FILCHNKYQLWQKTVVHDAKAGLIQVFGNSVVDHLEKIDYFSENIQMKLEIFLPKRNSP</sequence>
<evidence type="ECO:0000313" key="2">
    <source>
        <dbReference type="Proteomes" id="UP000054359"/>
    </source>
</evidence>
<keyword evidence="2" id="KW-1185">Reference proteome</keyword>
<accession>A0A087SWU7</accession>
<organism evidence="1 2">
    <name type="scientific">Stegodyphus mimosarum</name>
    <name type="common">African social velvet spider</name>
    <dbReference type="NCBI Taxonomy" id="407821"/>
    <lineage>
        <taxon>Eukaryota</taxon>
        <taxon>Metazoa</taxon>
        <taxon>Ecdysozoa</taxon>
        <taxon>Arthropoda</taxon>
        <taxon>Chelicerata</taxon>
        <taxon>Arachnida</taxon>
        <taxon>Araneae</taxon>
        <taxon>Araneomorphae</taxon>
        <taxon>Entelegynae</taxon>
        <taxon>Eresoidea</taxon>
        <taxon>Eresidae</taxon>
        <taxon>Stegodyphus</taxon>
    </lineage>
</organism>
<gene>
    <name evidence="1" type="ORF">X975_02826</name>
</gene>
<feature type="non-terminal residue" evidence="1">
    <location>
        <position position="1"/>
    </location>
</feature>